<sequence>MKVSAWSSWAEFSAVFHQLISGDAEQRTRGVERVETWRTRGRMPVAVDITGSFVEIMLNDPFFNSSTAAPRKDHELRLMYAMAVVRLVNGIVDGGQRRTNAGTILSRAQGLEWPQWFVDLRHEASHQKLPPLPLLRLAAQEAVWLLVERFWRPQIAQLEERGGKSIGPAQGQAGRALERARGTRTLDRRLRGLAHAAAAAGNAMPGVKSKRKRKRASGVEVPGVASGQALSSEEAAALATAAAEAAAAEAESAACHLALLAPDEGRLLSRTFATLLSVDPSRDARGMRAVYLLCEHCSDNFALRLARELLTRALCWPEVKLEAAADNCPGLRNISDSSMGLSAEPSSDQALTDSAEPDLMIRWLEVLLAPPAAEAMAVAVAGRQRFFDAVAGLGPVLRRASLDRMVGGNDCDPSCAQRVWQVLHVTGADAGAAHFADLCGMVAGQEPVPSGSGANFMVVSSASVRQAGSSLTTKSLDEVEEFLLREPKKSRFGTEAAFNPLLREPWTALGTVLDPATLAIRCRPELEPDGLPEGAVGRWLEWAASEVDEGLAKKDLGAAGSAAWDTEGRRRAPASATSAPVQRVAAAVPGKGPSGFVAVPKSGGAKPASLTGHSPPAPKTLVAAAPESGSSEVAVAFAYAELDALELQPAISELEFRQRAAALLRDLKPLGS</sequence>
<organism evidence="2 3">
    <name type="scientific">Polarella glacialis</name>
    <name type="common">Dinoflagellate</name>
    <dbReference type="NCBI Taxonomy" id="89957"/>
    <lineage>
        <taxon>Eukaryota</taxon>
        <taxon>Sar</taxon>
        <taxon>Alveolata</taxon>
        <taxon>Dinophyceae</taxon>
        <taxon>Suessiales</taxon>
        <taxon>Suessiaceae</taxon>
        <taxon>Polarella</taxon>
    </lineage>
</organism>
<keyword evidence="3" id="KW-1185">Reference proteome</keyword>
<protein>
    <submittedName>
        <fullName evidence="2">Uncharacterized protein</fullName>
    </submittedName>
</protein>
<dbReference type="GO" id="GO:0004519">
    <property type="term" value="F:endonuclease activity"/>
    <property type="evidence" value="ECO:0007669"/>
    <property type="project" value="InterPro"/>
</dbReference>
<dbReference type="PANTHER" id="PTHR15002:SF0">
    <property type="entry name" value="RIBOSOMAL BIOGENESIS PROTEIN LAS1L"/>
    <property type="match status" value="1"/>
</dbReference>
<comment type="caution">
    <text evidence="2">The sequence shown here is derived from an EMBL/GenBank/DDBJ whole genome shotgun (WGS) entry which is preliminary data.</text>
</comment>
<accession>A0A813EYK9</accession>
<evidence type="ECO:0000256" key="1">
    <source>
        <dbReference type="SAM" id="MobiDB-lite"/>
    </source>
</evidence>
<evidence type="ECO:0000313" key="3">
    <source>
        <dbReference type="Proteomes" id="UP000654075"/>
    </source>
</evidence>
<gene>
    <name evidence="2" type="ORF">PGLA1383_LOCUS23964</name>
</gene>
<reference evidence="2" key="1">
    <citation type="submission" date="2021-02" db="EMBL/GenBank/DDBJ databases">
        <authorList>
            <person name="Dougan E. K."/>
            <person name="Rhodes N."/>
            <person name="Thang M."/>
            <person name="Chan C."/>
        </authorList>
    </citation>
    <scope>NUCLEOTIDE SEQUENCE</scope>
</reference>
<dbReference type="InterPro" id="IPR007174">
    <property type="entry name" value="Las1"/>
</dbReference>
<dbReference type="AlphaFoldDB" id="A0A813EYK9"/>
<evidence type="ECO:0000313" key="2">
    <source>
        <dbReference type="EMBL" id="CAE8605911.1"/>
    </source>
</evidence>
<dbReference type="OrthoDB" id="442835at2759"/>
<dbReference type="Pfam" id="PF04031">
    <property type="entry name" value="Las1"/>
    <property type="match status" value="1"/>
</dbReference>
<dbReference type="Proteomes" id="UP000654075">
    <property type="component" value="Unassembled WGS sequence"/>
</dbReference>
<dbReference type="PANTHER" id="PTHR15002">
    <property type="entry name" value="RIBOSOMAL BIOGENESIS PROTEIN LAS1L"/>
    <property type="match status" value="1"/>
</dbReference>
<feature type="region of interest" description="Disordered" evidence="1">
    <location>
        <begin position="560"/>
        <end position="579"/>
    </location>
</feature>
<dbReference type="EMBL" id="CAJNNV010018452">
    <property type="protein sequence ID" value="CAE8605911.1"/>
    <property type="molecule type" value="Genomic_DNA"/>
</dbReference>
<dbReference type="GO" id="GO:0000470">
    <property type="term" value="P:maturation of LSU-rRNA"/>
    <property type="evidence" value="ECO:0007669"/>
    <property type="project" value="TreeGrafter"/>
</dbReference>
<dbReference type="GO" id="GO:0000460">
    <property type="term" value="P:maturation of 5.8S rRNA"/>
    <property type="evidence" value="ECO:0007669"/>
    <property type="project" value="TreeGrafter"/>
</dbReference>
<dbReference type="GO" id="GO:0090730">
    <property type="term" value="C:Las1 complex"/>
    <property type="evidence" value="ECO:0007669"/>
    <property type="project" value="InterPro"/>
</dbReference>
<name>A0A813EYK9_POLGL</name>
<proteinExistence type="predicted"/>
<dbReference type="GO" id="GO:0030687">
    <property type="term" value="C:preribosome, large subunit precursor"/>
    <property type="evidence" value="ECO:0007669"/>
    <property type="project" value="TreeGrafter"/>
</dbReference>